<feature type="active site" evidence="9">
    <location>
        <position position="130"/>
    </location>
</feature>
<comment type="subcellular location">
    <subcellularLocation>
        <location evidence="9">Cell membrane</location>
        <topology evidence="9">Multi-pass membrane protein</topology>
    </subcellularLocation>
</comment>
<dbReference type="PROSITE" id="PS00855">
    <property type="entry name" value="SPASE_II"/>
    <property type="match status" value="1"/>
</dbReference>
<evidence type="ECO:0000256" key="1">
    <source>
        <dbReference type="ARBA" id="ARBA00006139"/>
    </source>
</evidence>
<dbReference type="GO" id="GO:0004190">
    <property type="term" value="F:aspartic-type endopeptidase activity"/>
    <property type="evidence" value="ECO:0007669"/>
    <property type="project" value="UniProtKB-UniRule"/>
</dbReference>
<protein>
    <recommendedName>
        <fullName evidence="9">Lipoprotein signal peptidase</fullName>
        <ecNumber evidence="9">3.4.23.36</ecNumber>
    </recommendedName>
    <alternativeName>
        <fullName evidence="9">Prolipoprotein signal peptidase</fullName>
    </alternativeName>
    <alternativeName>
        <fullName evidence="9">Signal peptidase II</fullName>
        <shortName evidence="9">SPase II</shortName>
    </alternativeName>
</protein>
<evidence type="ECO:0000256" key="7">
    <source>
        <dbReference type="ARBA" id="ARBA00022989"/>
    </source>
</evidence>
<dbReference type="EMBL" id="FRCZ01000004">
    <property type="protein sequence ID" value="SHN15293.1"/>
    <property type="molecule type" value="Genomic_DNA"/>
</dbReference>
<dbReference type="AlphaFoldDB" id="A0A1M7PE99"/>
<keyword evidence="13" id="KW-1185">Reference proteome</keyword>
<dbReference type="Pfam" id="PF01252">
    <property type="entry name" value="Peptidase_A8"/>
    <property type="match status" value="1"/>
</dbReference>
<comment type="pathway">
    <text evidence="9">Protein modification; lipoprotein biosynthesis (signal peptide cleavage).</text>
</comment>
<dbReference type="RefSeq" id="WP_073201812.1">
    <property type="nucleotide sequence ID" value="NZ_FRCZ01000004.1"/>
</dbReference>
<evidence type="ECO:0000256" key="5">
    <source>
        <dbReference type="ARBA" id="ARBA00022750"/>
    </source>
</evidence>
<dbReference type="InterPro" id="IPR001872">
    <property type="entry name" value="Peptidase_A8"/>
</dbReference>
<feature type="transmembrane region" description="Helical" evidence="9">
    <location>
        <begin position="59"/>
        <end position="76"/>
    </location>
</feature>
<dbReference type="UniPathway" id="UPA00665"/>
<evidence type="ECO:0000313" key="13">
    <source>
        <dbReference type="Proteomes" id="UP000184184"/>
    </source>
</evidence>
<dbReference type="OrthoDB" id="9810259at2"/>
<proteinExistence type="inferred from homology"/>
<evidence type="ECO:0000256" key="10">
    <source>
        <dbReference type="RuleBase" id="RU000594"/>
    </source>
</evidence>
<keyword evidence="5 9" id="KW-0064">Aspartyl protease</keyword>
<evidence type="ECO:0000256" key="8">
    <source>
        <dbReference type="ARBA" id="ARBA00023136"/>
    </source>
</evidence>
<dbReference type="PRINTS" id="PR00781">
    <property type="entry name" value="LIPOSIGPTASE"/>
</dbReference>
<evidence type="ECO:0000256" key="4">
    <source>
        <dbReference type="ARBA" id="ARBA00022692"/>
    </source>
</evidence>
<dbReference type="NCBIfam" id="TIGR00077">
    <property type="entry name" value="lspA"/>
    <property type="match status" value="1"/>
</dbReference>
<feature type="transmembrane region" description="Helical" evidence="9">
    <location>
        <begin position="122"/>
        <end position="146"/>
    </location>
</feature>
<accession>A0A1M7PE99</accession>
<feature type="active site" evidence="9">
    <location>
        <position position="112"/>
    </location>
</feature>
<evidence type="ECO:0000256" key="2">
    <source>
        <dbReference type="ARBA" id="ARBA00022475"/>
    </source>
</evidence>
<evidence type="ECO:0000256" key="3">
    <source>
        <dbReference type="ARBA" id="ARBA00022670"/>
    </source>
</evidence>
<dbReference type="HAMAP" id="MF_00161">
    <property type="entry name" value="LspA"/>
    <property type="match status" value="1"/>
</dbReference>
<comment type="similarity">
    <text evidence="1 9 11">Belongs to the peptidase A8 family.</text>
</comment>
<dbReference type="Proteomes" id="UP000184184">
    <property type="component" value="Unassembled WGS sequence"/>
</dbReference>
<name>A0A1M7PE99_9BACI</name>
<evidence type="ECO:0000256" key="6">
    <source>
        <dbReference type="ARBA" id="ARBA00022801"/>
    </source>
</evidence>
<dbReference type="PANTHER" id="PTHR33695:SF1">
    <property type="entry name" value="LIPOPROTEIN SIGNAL PEPTIDASE"/>
    <property type="match status" value="1"/>
</dbReference>
<dbReference type="STRING" id="1027249.SAMN05216179_2107"/>
<organism evidence="12 13">
    <name type="scientific">Gracilibacillus kekensis</name>
    <dbReference type="NCBI Taxonomy" id="1027249"/>
    <lineage>
        <taxon>Bacteria</taxon>
        <taxon>Bacillati</taxon>
        <taxon>Bacillota</taxon>
        <taxon>Bacilli</taxon>
        <taxon>Bacillales</taxon>
        <taxon>Bacillaceae</taxon>
        <taxon>Gracilibacillus</taxon>
    </lineage>
</organism>
<keyword evidence="4 9" id="KW-0812">Transmembrane</keyword>
<keyword evidence="3 9" id="KW-0645">Protease</keyword>
<feature type="transmembrane region" description="Helical" evidence="9">
    <location>
        <begin position="83"/>
        <end position="102"/>
    </location>
</feature>
<keyword evidence="6 9" id="KW-0378">Hydrolase</keyword>
<evidence type="ECO:0000256" key="11">
    <source>
        <dbReference type="RuleBase" id="RU004181"/>
    </source>
</evidence>
<dbReference type="GO" id="GO:0005886">
    <property type="term" value="C:plasma membrane"/>
    <property type="evidence" value="ECO:0007669"/>
    <property type="project" value="UniProtKB-SubCell"/>
</dbReference>
<keyword evidence="2 9" id="KW-1003">Cell membrane</keyword>
<gene>
    <name evidence="9" type="primary">lspA</name>
    <name evidence="12" type="ORF">SAMN05216179_2107</name>
</gene>
<dbReference type="PANTHER" id="PTHR33695">
    <property type="entry name" value="LIPOPROTEIN SIGNAL PEPTIDASE"/>
    <property type="match status" value="1"/>
</dbReference>
<dbReference type="GO" id="GO:0006508">
    <property type="term" value="P:proteolysis"/>
    <property type="evidence" value="ECO:0007669"/>
    <property type="project" value="UniProtKB-KW"/>
</dbReference>
<comment type="caution">
    <text evidence="9">Lacks conserved residue(s) required for the propagation of feature annotation.</text>
</comment>
<dbReference type="EC" id="3.4.23.36" evidence="9"/>
<evidence type="ECO:0000313" key="12">
    <source>
        <dbReference type="EMBL" id="SHN15293.1"/>
    </source>
</evidence>
<sequence length="157" mass="18040">MWRVYVIALAVIVIDQVTKWLIVTNMELGERITVIESFFYLTSHRNSGAAWGILQGQMSFFYIITIIVVGFIIYYIQKYAKESVLLGTALAFVLGGAIGNFIDRLFRKEVVDFFDIYIATYNYPIFNIADSALVVGVIIIFIYTIIDERNKKKEQVK</sequence>
<keyword evidence="7 9" id="KW-1133">Transmembrane helix</keyword>
<keyword evidence="8 9" id="KW-0472">Membrane</keyword>
<reference evidence="12 13" key="1">
    <citation type="submission" date="2016-11" db="EMBL/GenBank/DDBJ databases">
        <authorList>
            <person name="Jaros S."/>
            <person name="Januszkiewicz K."/>
            <person name="Wedrychowicz H."/>
        </authorList>
    </citation>
    <scope>NUCLEOTIDE SEQUENCE [LARGE SCALE GENOMIC DNA]</scope>
    <source>
        <strain evidence="12 13">CGMCC 1.10681</strain>
    </source>
</reference>
<comment type="function">
    <text evidence="9 10">This protein specifically catalyzes the removal of signal peptides from prolipoproteins.</text>
</comment>
<evidence type="ECO:0000256" key="9">
    <source>
        <dbReference type="HAMAP-Rule" id="MF_00161"/>
    </source>
</evidence>
<comment type="catalytic activity">
    <reaction evidence="9 10">
        <text>Release of signal peptides from bacterial membrane prolipoproteins. Hydrolyzes -Xaa-Yaa-Zaa-|-(S,diacylglyceryl)Cys-, in which Xaa is hydrophobic (preferably Leu), and Yaa (Ala or Ser) and Zaa (Gly or Ala) have small, neutral side chains.</text>
        <dbReference type="EC" id="3.4.23.36"/>
    </reaction>
</comment>